<organism evidence="3 4">
    <name type="scientific">Temperatibacter marinus</name>
    <dbReference type="NCBI Taxonomy" id="1456591"/>
    <lineage>
        <taxon>Bacteria</taxon>
        <taxon>Pseudomonadati</taxon>
        <taxon>Pseudomonadota</taxon>
        <taxon>Alphaproteobacteria</taxon>
        <taxon>Kordiimonadales</taxon>
        <taxon>Temperatibacteraceae</taxon>
        <taxon>Temperatibacter</taxon>
    </lineage>
</organism>
<sequence length="409" mass="46332">MSNSTANPVNVKARIAELDVLRGFALFGVILGNFSEFYLFGIASTADQMATSSYAAWDPYVAFVITLFVSGKANTLFAFLFGLGFYLQMDRLSARGDNFNQIYLRRLTVLLGFSLINIFFISIWEILLVYALTGYILFAMRDVSNRVLVGLGIPLSLFGMLAIGGIFQLFGVRESLDSDWYFTDAAIIERQALAADWGYKNLIAHFYGFTMRDWILGGSMVGFIFYALGRFMIGMWVGRKGWLLNPDQWLDGFKRWLIIVLPLGLGLDIVAYFMPEFSGSDLIQKALQVVATPLTAAGYICLIVLGLRSRFWVRILPVFAPVGRMALTNYVLGGIMLMLYYYGPFGLYQAGKVGLSKPMLFVVFSYAFLVLYSHIWLRYFVYGPLEWGWRALTYGKRPSFRRMSNRKTN</sequence>
<dbReference type="InterPro" id="IPR007349">
    <property type="entry name" value="DUF418"/>
</dbReference>
<dbReference type="KEGG" id="tmk:QGN29_06060"/>
<feature type="transmembrane region" description="Helical" evidence="1">
    <location>
        <begin position="256"/>
        <end position="274"/>
    </location>
</feature>
<feature type="transmembrane region" description="Helical" evidence="1">
    <location>
        <begin position="214"/>
        <end position="236"/>
    </location>
</feature>
<feature type="transmembrane region" description="Helical" evidence="1">
    <location>
        <begin position="60"/>
        <end position="87"/>
    </location>
</feature>
<dbReference type="Proteomes" id="UP001268683">
    <property type="component" value="Chromosome"/>
</dbReference>
<dbReference type="EMBL" id="CP123872">
    <property type="protein sequence ID" value="WND03936.1"/>
    <property type="molecule type" value="Genomic_DNA"/>
</dbReference>
<reference evidence="3" key="1">
    <citation type="submission" date="2023-04" db="EMBL/GenBank/DDBJ databases">
        <title>Complete genome sequence of Temperatibacter marinus.</title>
        <authorList>
            <person name="Rong J.-C."/>
            <person name="Yi M.-L."/>
            <person name="Zhao Q."/>
        </authorList>
    </citation>
    <scope>NUCLEOTIDE SEQUENCE</scope>
    <source>
        <strain evidence="3">NBRC 110045</strain>
    </source>
</reference>
<keyword evidence="1" id="KW-0812">Transmembrane</keyword>
<dbReference type="PANTHER" id="PTHR30590">
    <property type="entry name" value="INNER MEMBRANE PROTEIN"/>
    <property type="match status" value="1"/>
</dbReference>
<feature type="transmembrane region" description="Helical" evidence="1">
    <location>
        <begin position="286"/>
        <end position="307"/>
    </location>
</feature>
<feature type="transmembrane region" description="Helical" evidence="1">
    <location>
        <begin position="20"/>
        <end position="40"/>
    </location>
</feature>
<feature type="transmembrane region" description="Helical" evidence="1">
    <location>
        <begin position="327"/>
        <end position="348"/>
    </location>
</feature>
<evidence type="ECO:0000259" key="2">
    <source>
        <dbReference type="Pfam" id="PF04235"/>
    </source>
</evidence>
<accession>A0AA52HA69</accession>
<dbReference type="AlphaFoldDB" id="A0AA52HA69"/>
<dbReference type="Pfam" id="PF04235">
    <property type="entry name" value="DUF418"/>
    <property type="match status" value="1"/>
</dbReference>
<evidence type="ECO:0000313" key="3">
    <source>
        <dbReference type="EMBL" id="WND03936.1"/>
    </source>
</evidence>
<evidence type="ECO:0000313" key="4">
    <source>
        <dbReference type="Proteomes" id="UP001268683"/>
    </source>
</evidence>
<feature type="domain" description="DUF418" evidence="2">
    <location>
        <begin position="238"/>
        <end position="396"/>
    </location>
</feature>
<dbReference type="PANTHER" id="PTHR30590:SF2">
    <property type="entry name" value="INNER MEMBRANE PROTEIN"/>
    <property type="match status" value="1"/>
</dbReference>
<evidence type="ECO:0000256" key="1">
    <source>
        <dbReference type="SAM" id="Phobius"/>
    </source>
</evidence>
<feature type="transmembrane region" description="Helical" evidence="1">
    <location>
        <begin position="360"/>
        <end position="381"/>
    </location>
</feature>
<keyword evidence="1" id="KW-0472">Membrane</keyword>
<dbReference type="RefSeq" id="WP_310799801.1">
    <property type="nucleotide sequence ID" value="NZ_CP123872.1"/>
</dbReference>
<name>A0AA52HA69_9PROT</name>
<protein>
    <submittedName>
        <fullName evidence="3">DUF418 domain-containing protein</fullName>
    </submittedName>
</protein>
<feature type="transmembrane region" description="Helical" evidence="1">
    <location>
        <begin position="151"/>
        <end position="172"/>
    </location>
</feature>
<dbReference type="InterPro" id="IPR052529">
    <property type="entry name" value="Bact_Transport_Assoc"/>
</dbReference>
<feature type="transmembrane region" description="Helical" evidence="1">
    <location>
        <begin position="107"/>
        <end position="131"/>
    </location>
</feature>
<proteinExistence type="predicted"/>
<keyword evidence="1" id="KW-1133">Transmembrane helix</keyword>
<gene>
    <name evidence="3" type="ORF">QGN29_06060</name>
</gene>
<keyword evidence="4" id="KW-1185">Reference proteome</keyword>